<dbReference type="STRING" id="356829.BITS_1837"/>
<keyword evidence="2" id="KW-1185">Reference proteome</keyword>
<evidence type="ECO:0000313" key="1">
    <source>
        <dbReference type="EMBL" id="KFJ06021.1"/>
    </source>
</evidence>
<proteinExistence type="predicted"/>
<dbReference type="AlphaFoldDB" id="A0A087EE20"/>
<accession>A0A087EE20</accession>
<protein>
    <submittedName>
        <fullName evidence="1">Uncharacterized protein</fullName>
    </submittedName>
</protein>
<dbReference type="Proteomes" id="UP000029080">
    <property type="component" value="Unassembled WGS sequence"/>
</dbReference>
<gene>
    <name evidence="1" type="ORF">BITS_1837</name>
</gene>
<organism evidence="1 2">
    <name type="scientific">Bifidobacterium tsurumiense</name>
    <dbReference type="NCBI Taxonomy" id="356829"/>
    <lineage>
        <taxon>Bacteria</taxon>
        <taxon>Bacillati</taxon>
        <taxon>Actinomycetota</taxon>
        <taxon>Actinomycetes</taxon>
        <taxon>Bifidobacteriales</taxon>
        <taxon>Bifidobacteriaceae</taxon>
        <taxon>Bifidobacterium</taxon>
    </lineage>
</organism>
<sequence>MMPLTLQFLSILQSRIRGTVAVIPDGVHHQSDCQRPNVNISVLTLPRRNFPIPVHCSNSTLAGLSIHSVAQ</sequence>
<reference evidence="1 2" key="1">
    <citation type="submission" date="2014-03" db="EMBL/GenBank/DDBJ databases">
        <title>Genomics of Bifidobacteria.</title>
        <authorList>
            <person name="Ventura M."/>
            <person name="Milani C."/>
            <person name="Lugli G.A."/>
        </authorList>
    </citation>
    <scope>NUCLEOTIDE SEQUENCE [LARGE SCALE GENOMIC DNA]</scope>
    <source>
        <strain evidence="1 2">JCM 13495</strain>
    </source>
</reference>
<name>A0A087EE20_9BIFI</name>
<evidence type="ECO:0000313" key="2">
    <source>
        <dbReference type="Proteomes" id="UP000029080"/>
    </source>
</evidence>
<comment type="caution">
    <text evidence="1">The sequence shown here is derived from an EMBL/GenBank/DDBJ whole genome shotgun (WGS) entry which is preliminary data.</text>
</comment>
<dbReference type="EMBL" id="JGZU01000010">
    <property type="protein sequence ID" value="KFJ06021.1"/>
    <property type="molecule type" value="Genomic_DNA"/>
</dbReference>